<gene>
    <name evidence="2" type="ORF">LTRI10_LOCUS18226</name>
</gene>
<evidence type="ECO:0000256" key="1">
    <source>
        <dbReference type="SAM" id="MobiDB-lite"/>
    </source>
</evidence>
<feature type="region of interest" description="Disordered" evidence="1">
    <location>
        <begin position="1"/>
        <end position="70"/>
    </location>
</feature>
<keyword evidence="3" id="KW-1185">Reference proteome</keyword>
<organism evidence="2 3">
    <name type="scientific">Linum trigynum</name>
    <dbReference type="NCBI Taxonomy" id="586398"/>
    <lineage>
        <taxon>Eukaryota</taxon>
        <taxon>Viridiplantae</taxon>
        <taxon>Streptophyta</taxon>
        <taxon>Embryophyta</taxon>
        <taxon>Tracheophyta</taxon>
        <taxon>Spermatophyta</taxon>
        <taxon>Magnoliopsida</taxon>
        <taxon>eudicotyledons</taxon>
        <taxon>Gunneridae</taxon>
        <taxon>Pentapetalae</taxon>
        <taxon>rosids</taxon>
        <taxon>fabids</taxon>
        <taxon>Malpighiales</taxon>
        <taxon>Linaceae</taxon>
        <taxon>Linum</taxon>
    </lineage>
</organism>
<dbReference type="Proteomes" id="UP001497516">
    <property type="component" value="Chromosome 3"/>
</dbReference>
<reference evidence="2 3" key="1">
    <citation type="submission" date="2024-04" db="EMBL/GenBank/DDBJ databases">
        <authorList>
            <person name="Fracassetti M."/>
        </authorList>
    </citation>
    <scope>NUCLEOTIDE SEQUENCE [LARGE SCALE GENOMIC DNA]</scope>
</reference>
<evidence type="ECO:0000313" key="3">
    <source>
        <dbReference type="Proteomes" id="UP001497516"/>
    </source>
</evidence>
<evidence type="ECO:0000313" key="2">
    <source>
        <dbReference type="EMBL" id="CAL1376499.1"/>
    </source>
</evidence>
<feature type="compositionally biased region" description="Basic and acidic residues" evidence="1">
    <location>
        <begin position="52"/>
        <end position="70"/>
    </location>
</feature>
<dbReference type="EMBL" id="OZ034816">
    <property type="protein sequence ID" value="CAL1376499.1"/>
    <property type="molecule type" value="Genomic_DNA"/>
</dbReference>
<feature type="compositionally biased region" description="Pro residues" evidence="1">
    <location>
        <begin position="31"/>
        <end position="41"/>
    </location>
</feature>
<protein>
    <submittedName>
        <fullName evidence="2">Uncharacterized protein</fullName>
    </submittedName>
</protein>
<proteinExistence type="predicted"/>
<name>A0AAV2DSP0_9ROSI</name>
<dbReference type="AlphaFoldDB" id="A0AAV2DSP0"/>
<accession>A0AAV2DSP0</accession>
<sequence>MDSLNPPILRVLSRPPDPVPIPNPISGISRAPPPQPLPPSSPMKRSEKKIRRGEVKAARDGEEKGNVCRF</sequence>